<dbReference type="EMBL" id="JAPFRF010000010">
    <property type="protein sequence ID" value="KAJ7320395.1"/>
    <property type="molecule type" value="Genomic_DNA"/>
</dbReference>
<keyword evidence="2" id="KW-1185">Reference proteome</keyword>
<feature type="non-terminal residue" evidence="1">
    <location>
        <position position="1"/>
    </location>
</feature>
<evidence type="ECO:0000313" key="2">
    <source>
        <dbReference type="Proteomes" id="UP001142489"/>
    </source>
</evidence>
<dbReference type="Proteomes" id="UP001142489">
    <property type="component" value="Unassembled WGS sequence"/>
</dbReference>
<gene>
    <name evidence="1" type="ORF">JRQ81_019906</name>
</gene>
<organism evidence="1 2">
    <name type="scientific">Phrynocephalus forsythii</name>
    <dbReference type="NCBI Taxonomy" id="171643"/>
    <lineage>
        <taxon>Eukaryota</taxon>
        <taxon>Metazoa</taxon>
        <taxon>Chordata</taxon>
        <taxon>Craniata</taxon>
        <taxon>Vertebrata</taxon>
        <taxon>Euteleostomi</taxon>
        <taxon>Lepidosauria</taxon>
        <taxon>Squamata</taxon>
        <taxon>Bifurcata</taxon>
        <taxon>Unidentata</taxon>
        <taxon>Episquamata</taxon>
        <taxon>Toxicofera</taxon>
        <taxon>Iguania</taxon>
        <taxon>Acrodonta</taxon>
        <taxon>Agamidae</taxon>
        <taxon>Agaminae</taxon>
        <taxon>Phrynocephalus</taxon>
    </lineage>
</organism>
<evidence type="ECO:0000313" key="1">
    <source>
        <dbReference type="EMBL" id="KAJ7320395.1"/>
    </source>
</evidence>
<accession>A0A9Q0XMT9</accession>
<dbReference type="AlphaFoldDB" id="A0A9Q0XMT9"/>
<sequence>QLGYVSNVLSDSYQSQWQSFINKKIRSVGIPRPYFDVRAETGSKNSYPEAK</sequence>
<name>A0A9Q0XMT9_9SAUR</name>
<proteinExistence type="predicted"/>
<comment type="caution">
    <text evidence="1">The sequence shown here is derived from an EMBL/GenBank/DDBJ whole genome shotgun (WGS) entry which is preliminary data.</text>
</comment>
<reference evidence="1" key="1">
    <citation type="journal article" date="2023" name="DNA Res.">
        <title>Chromosome-level genome assembly of Phrynocephalus forsythii using third-generation DNA sequencing and Hi-C analysis.</title>
        <authorList>
            <person name="Qi Y."/>
            <person name="Zhao W."/>
            <person name="Zhao Y."/>
            <person name="Niu C."/>
            <person name="Cao S."/>
            <person name="Zhang Y."/>
        </authorList>
    </citation>
    <scope>NUCLEOTIDE SEQUENCE</scope>
    <source>
        <tissue evidence="1">Muscle</tissue>
    </source>
</reference>
<protein>
    <submittedName>
        <fullName evidence="1">Uncharacterized protein</fullName>
    </submittedName>
</protein>